<keyword evidence="6" id="KW-1185">Reference proteome</keyword>
<evidence type="ECO:0000256" key="4">
    <source>
        <dbReference type="ARBA" id="ARBA00023002"/>
    </source>
</evidence>
<dbReference type="Gene3D" id="3.50.50.60">
    <property type="entry name" value="FAD/NAD(P)-binding domain"/>
    <property type="match status" value="2"/>
</dbReference>
<dbReference type="InterPro" id="IPR036188">
    <property type="entry name" value="FAD/NAD-bd_sf"/>
</dbReference>
<keyword evidence="1" id="KW-0285">Flavoprotein</keyword>
<dbReference type="InterPro" id="IPR020946">
    <property type="entry name" value="Flavin_mOase-like"/>
</dbReference>
<dbReference type="Proteomes" id="UP000192596">
    <property type="component" value="Unassembled WGS sequence"/>
</dbReference>
<dbReference type="InParanoid" id="A0A1V8SQR8"/>
<dbReference type="OrthoDB" id="66881at2759"/>
<accession>A0A1V8SQR8</accession>
<proteinExistence type="predicted"/>
<evidence type="ECO:0000256" key="3">
    <source>
        <dbReference type="ARBA" id="ARBA00022857"/>
    </source>
</evidence>
<dbReference type="InterPro" id="IPR050775">
    <property type="entry name" value="FAD-binding_Monooxygenases"/>
</dbReference>
<evidence type="ECO:0000313" key="5">
    <source>
        <dbReference type="EMBL" id="OQO01331.1"/>
    </source>
</evidence>
<dbReference type="Pfam" id="PF00743">
    <property type="entry name" value="FMO-like"/>
    <property type="match status" value="1"/>
</dbReference>
<gene>
    <name evidence="5" type="ORF">B0A48_12886</name>
</gene>
<dbReference type="GO" id="GO:0050660">
    <property type="term" value="F:flavin adenine dinucleotide binding"/>
    <property type="evidence" value="ECO:0007669"/>
    <property type="project" value="InterPro"/>
</dbReference>
<comment type="caution">
    <text evidence="5">The sequence shown here is derived from an EMBL/GenBank/DDBJ whole genome shotgun (WGS) entry which is preliminary data.</text>
</comment>
<reference evidence="6" key="1">
    <citation type="submission" date="2017-03" db="EMBL/GenBank/DDBJ databases">
        <title>Genomes of endolithic fungi from Antarctica.</title>
        <authorList>
            <person name="Coleine C."/>
            <person name="Masonjones S."/>
            <person name="Stajich J.E."/>
        </authorList>
    </citation>
    <scope>NUCLEOTIDE SEQUENCE [LARGE SCALE GENOMIC DNA]</scope>
    <source>
        <strain evidence="6">CCFEE 5527</strain>
    </source>
</reference>
<evidence type="ECO:0000256" key="1">
    <source>
        <dbReference type="ARBA" id="ARBA00022630"/>
    </source>
</evidence>
<dbReference type="AlphaFoldDB" id="A0A1V8SQR8"/>
<dbReference type="EMBL" id="NAJO01000031">
    <property type="protein sequence ID" value="OQO01331.1"/>
    <property type="molecule type" value="Genomic_DNA"/>
</dbReference>
<keyword evidence="2" id="KW-0274">FAD</keyword>
<dbReference type="PANTHER" id="PTHR43098:SF5">
    <property type="entry name" value="DUAL-FUNCTIONAL MONOOXYGENASE_METHYLTRANSFERASE PSOF"/>
    <property type="match status" value="1"/>
</dbReference>
<name>A0A1V8SQR8_9PEZI</name>
<dbReference type="SUPFAM" id="SSF51905">
    <property type="entry name" value="FAD/NAD(P)-binding domain"/>
    <property type="match status" value="3"/>
</dbReference>
<sequence>MGSLGPLKPDHDVLVIGGGLSGCYACHRMKQLNLSVKVLEAGTSVGGTWYWNRYPGARFDSESYTYAFYFSPELLDEWKWTEHYAPQAETERYIQFLCDRLKLWDHLQFNTYIDSAQWLDQDRVWKLTEKSGKTYTSRFLITGIGVLSNPTLPNVPGVANFKGEAYHTSRWPKTPVDFTDKRVGVIGTGATAIQAIPVIAETAAQVTVFQRTANWAIPLRNTKISEDEMEKIRSGYPEMLIRINETRMGFMHSACGDSIWDYTPEEREVFWEKLWALPGFPFWLSNYKEIMVDEKANDLVTAFAAKKTKERVHDPWTADKLIPKNHGFGTRRVPMDTYYFEAYNRPTVRLVDLLETPFERVTEDGIITTAEEFKFDILVYATGFDAVTGAFDAIDFRGTNNHSLRDEWKDGPRTYLGLTVEHFPNMWMSMGPHQAYGNIPRSIEYAVGWIAECIDYCRDHNISYFEATAAGVQDWTDHVHDLGKDLLSNKVDSWMTGVNKNVAGKQKRIVARYMGSAPEFREKCKEVADAEYSTFTKM</sequence>
<evidence type="ECO:0000313" key="6">
    <source>
        <dbReference type="Proteomes" id="UP000192596"/>
    </source>
</evidence>
<keyword evidence="4" id="KW-0560">Oxidoreductase</keyword>
<dbReference type="PANTHER" id="PTHR43098">
    <property type="entry name" value="L-ORNITHINE N(5)-MONOOXYGENASE-RELATED"/>
    <property type="match status" value="1"/>
</dbReference>
<evidence type="ECO:0000256" key="2">
    <source>
        <dbReference type="ARBA" id="ARBA00022827"/>
    </source>
</evidence>
<dbReference type="GO" id="GO:0050661">
    <property type="term" value="F:NADP binding"/>
    <property type="evidence" value="ECO:0007669"/>
    <property type="project" value="InterPro"/>
</dbReference>
<protein>
    <recommendedName>
        <fullName evidence="7">FAD/NAD(P)-binding domain-containing protein</fullName>
    </recommendedName>
</protein>
<dbReference type="GO" id="GO:0004499">
    <property type="term" value="F:N,N-dimethylaniline monooxygenase activity"/>
    <property type="evidence" value="ECO:0007669"/>
    <property type="project" value="InterPro"/>
</dbReference>
<dbReference type="PRINTS" id="PR00411">
    <property type="entry name" value="PNDRDTASEI"/>
</dbReference>
<organism evidence="5 6">
    <name type="scientific">Cryoendolithus antarcticus</name>
    <dbReference type="NCBI Taxonomy" id="1507870"/>
    <lineage>
        <taxon>Eukaryota</taxon>
        <taxon>Fungi</taxon>
        <taxon>Dikarya</taxon>
        <taxon>Ascomycota</taxon>
        <taxon>Pezizomycotina</taxon>
        <taxon>Dothideomycetes</taxon>
        <taxon>Dothideomycetidae</taxon>
        <taxon>Cladosporiales</taxon>
        <taxon>Cladosporiaceae</taxon>
        <taxon>Cryoendolithus</taxon>
    </lineage>
</organism>
<keyword evidence="3" id="KW-0521">NADP</keyword>
<evidence type="ECO:0008006" key="7">
    <source>
        <dbReference type="Google" id="ProtNLM"/>
    </source>
</evidence>